<dbReference type="EMBL" id="QKYT01000305">
    <property type="protein sequence ID" value="RIA87517.1"/>
    <property type="molecule type" value="Genomic_DNA"/>
</dbReference>
<feature type="compositionally biased region" description="Polar residues" evidence="1">
    <location>
        <begin position="97"/>
        <end position="117"/>
    </location>
</feature>
<gene>
    <name evidence="2" type="ORF">C1645_827684</name>
</gene>
<protein>
    <submittedName>
        <fullName evidence="2">Uncharacterized protein</fullName>
    </submittedName>
</protein>
<organism evidence="2 3">
    <name type="scientific">Glomus cerebriforme</name>
    <dbReference type="NCBI Taxonomy" id="658196"/>
    <lineage>
        <taxon>Eukaryota</taxon>
        <taxon>Fungi</taxon>
        <taxon>Fungi incertae sedis</taxon>
        <taxon>Mucoromycota</taxon>
        <taxon>Glomeromycotina</taxon>
        <taxon>Glomeromycetes</taxon>
        <taxon>Glomerales</taxon>
        <taxon>Glomeraceae</taxon>
        <taxon>Glomus</taxon>
    </lineage>
</organism>
<reference evidence="2 3" key="1">
    <citation type="submission" date="2018-06" db="EMBL/GenBank/DDBJ databases">
        <title>Comparative genomics reveals the genomic features of Rhizophagus irregularis, R. cerebriforme, R. diaphanum and Gigaspora rosea, and their symbiotic lifestyle signature.</title>
        <authorList>
            <person name="Morin E."/>
            <person name="San Clemente H."/>
            <person name="Chen E.C.H."/>
            <person name="De La Providencia I."/>
            <person name="Hainaut M."/>
            <person name="Kuo A."/>
            <person name="Kohler A."/>
            <person name="Murat C."/>
            <person name="Tang N."/>
            <person name="Roy S."/>
            <person name="Loubradou J."/>
            <person name="Henrissat B."/>
            <person name="Grigoriev I.V."/>
            <person name="Corradi N."/>
            <person name="Roux C."/>
            <person name="Martin F.M."/>
        </authorList>
    </citation>
    <scope>NUCLEOTIDE SEQUENCE [LARGE SCALE GENOMIC DNA]</scope>
    <source>
        <strain evidence="2 3">DAOM 227022</strain>
    </source>
</reference>
<proteinExistence type="predicted"/>
<evidence type="ECO:0000256" key="1">
    <source>
        <dbReference type="SAM" id="MobiDB-lite"/>
    </source>
</evidence>
<dbReference type="OrthoDB" id="2441284at2759"/>
<feature type="region of interest" description="Disordered" evidence="1">
    <location>
        <begin position="69"/>
        <end position="122"/>
    </location>
</feature>
<evidence type="ECO:0000313" key="3">
    <source>
        <dbReference type="Proteomes" id="UP000265703"/>
    </source>
</evidence>
<dbReference type="AlphaFoldDB" id="A0A397SU96"/>
<accession>A0A397SU96</accession>
<feature type="region of interest" description="Disordered" evidence="1">
    <location>
        <begin position="1"/>
        <end position="30"/>
    </location>
</feature>
<feature type="compositionally biased region" description="Polar residues" evidence="1">
    <location>
        <begin position="1"/>
        <end position="10"/>
    </location>
</feature>
<keyword evidence="3" id="KW-1185">Reference proteome</keyword>
<sequence>MDNVFTNDNLNLHAKPMDSSTKNGMDAKREEQKEWRVYNKILLPYRRNNRIFNNPNGLPEPIILRLPKENSKEKNKKKLQEISETGGITLSAPRPNLSMNEYNGTQSQKATSNRRPLSSSSGSKWKCDSYMRKMGVQELLGDECLCQIGWHIKNDRKFHEFRGPTDEWLIDQENKEYFNKTYGITNIHSVFVDHSGMVILFLDDRGIIFEWSEMTQDMHILDYDN</sequence>
<comment type="caution">
    <text evidence="2">The sequence shown here is derived from an EMBL/GenBank/DDBJ whole genome shotgun (WGS) entry which is preliminary data.</text>
</comment>
<feature type="compositionally biased region" description="Basic and acidic residues" evidence="1">
    <location>
        <begin position="69"/>
        <end position="81"/>
    </location>
</feature>
<dbReference type="STRING" id="658196.A0A397SU96"/>
<dbReference type="Proteomes" id="UP000265703">
    <property type="component" value="Unassembled WGS sequence"/>
</dbReference>
<name>A0A397SU96_9GLOM</name>
<evidence type="ECO:0000313" key="2">
    <source>
        <dbReference type="EMBL" id="RIA87517.1"/>
    </source>
</evidence>